<protein>
    <recommendedName>
        <fullName evidence="6">Anoctamin</fullName>
    </recommendedName>
</protein>
<gene>
    <name evidence="8" type="ORF">VCS650_LOCUS43712</name>
</gene>
<dbReference type="AlphaFoldDB" id="A0A815VFM1"/>
<evidence type="ECO:0000256" key="5">
    <source>
        <dbReference type="ARBA" id="ARBA00023136"/>
    </source>
</evidence>
<evidence type="ECO:0000256" key="3">
    <source>
        <dbReference type="ARBA" id="ARBA00022692"/>
    </source>
</evidence>
<dbReference type="GO" id="GO:0005254">
    <property type="term" value="F:chloride channel activity"/>
    <property type="evidence" value="ECO:0007669"/>
    <property type="project" value="TreeGrafter"/>
</dbReference>
<feature type="domain" description="Anoctamin transmembrane" evidence="7">
    <location>
        <begin position="2"/>
        <end position="43"/>
    </location>
</feature>
<evidence type="ECO:0000313" key="9">
    <source>
        <dbReference type="Proteomes" id="UP000663891"/>
    </source>
</evidence>
<dbReference type="EMBL" id="CAJNON010004492">
    <property type="protein sequence ID" value="CAF1531396.1"/>
    <property type="molecule type" value="Genomic_DNA"/>
</dbReference>
<dbReference type="InterPro" id="IPR049452">
    <property type="entry name" value="Anoctamin_TM"/>
</dbReference>
<dbReference type="Proteomes" id="UP000663891">
    <property type="component" value="Unassembled WGS sequence"/>
</dbReference>
<dbReference type="PANTHER" id="PTHR12308">
    <property type="entry name" value="ANOCTAMIN"/>
    <property type="match status" value="1"/>
</dbReference>
<feature type="transmembrane region" description="Helical" evidence="6">
    <location>
        <begin position="12"/>
        <end position="42"/>
    </location>
</feature>
<comment type="caution">
    <text evidence="6">Lacks conserved residue(s) required for the propagation of feature annotation.</text>
</comment>
<keyword evidence="4 6" id="KW-1133">Transmembrane helix</keyword>
<evidence type="ECO:0000256" key="1">
    <source>
        <dbReference type="ARBA" id="ARBA00004141"/>
    </source>
</evidence>
<dbReference type="InterPro" id="IPR007632">
    <property type="entry name" value="Anoctamin"/>
</dbReference>
<organism evidence="8 9">
    <name type="scientific">Adineta steineri</name>
    <dbReference type="NCBI Taxonomy" id="433720"/>
    <lineage>
        <taxon>Eukaryota</taxon>
        <taxon>Metazoa</taxon>
        <taxon>Spiralia</taxon>
        <taxon>Gnathifera</taxon>
        <taxon>Rotifera</taxon>
        <taxon>Eurotatoria</taxon>
        <taxon>Bdelloidea</taxon>
        <taxon>Adinetida</taxon>
        <taxon>Adinetidae</taxon>
        <taxon>Adineta</taxon>
    </lineage>
</organism>
<evidence type="ECO:0000259" key="7">
    <source>
        <dbReference type="Pfam" id="PF04547"/>
    </source>
</evidence>
<feature type="non-terminal residue" evidence="8">
    <location>
        <position position="1"/>
    </location>
</feature>
<evidence type="ECO:0000313" key="8">
    <source>
        <dbReference type="EMBL" id="CAF1531396.1"/>
    </source>
</evidence>
<feature type="non-terminal residue" evidence="8">
    <location>
        <position position="66"/>
    </location>
</feature>
<evidence type="ECO:0000256" key="4">
    <source>
        <dbReference type="ARBA" id="ARBA00022989"/>
    </source>
</evidence>
<evidence type="ECO:0000256" key="6">
    <source>
        <dbReference type="RuleBase" id="RU280814"/>
    </source>
</evidence>
<comment type="subcellular location">
    <subcellularLocation>
        <location evidence="1 6">Membrane</location>
        <topology evidence="1 6">Multi-pass membrane protein</topology>
    </subcellularLocation>
</comment>
<name>A0A815VFM1_9BILA</name>
<comment type="caution">
    <text evidence="8">The sequence shown here is derived from an EMBL/GenBank/DDBJ whole genome shotgun (WGS) entry which is preliminary data.</text>
</comment>
<dbReference type="OrthoDB" id="296386at2759"/>
<evidence type="ECO:0000256" key="2">
    <source>
        <dbReference type="ARBA" id="ARBA00009671"/>
    </source>
</evidence>
<dbReference type="GO" id="GO:0005886">
    <property type="term" value="C:plasma membrane"/>
    <property type="evidence" value="ECO:0007669"/>
    <property type="project" value="TreeGrafter"/>
</dbReference>
<comment type="similarity">
    <text evidence="2 6">Belongs to the anoctamin family.</text>
</comment>
<reference evidence="8" key="1">
    <citation type="submission" date="2021-02" db="EMBL/GenBank/DDBJ databases">
        <authorList>
            <person name="Nowell W R."/>
        </authorList>
    </citation>
    <scope>NUCLEOTIDE SEQUENCE</scope>
</reference>
<keyword evidence="3 6" id="KW-0812">Transmembrane</keyword>
<accession>A0A815VFM1</accession>
<sequence length="66" mass="7541">LIRDYFGEKISLYFAWLGLYTTWLIPASFVGVLVFLFGFIYLANNRPAQDVCTIGRNITMCPLCDV</sequence>
<keyword evidence="5 6" id="KW-0472">Membrane</keyword>
<proteinExistence type="inferred from homology"/>
<dbReference type="Pfam" id="PF04547">
    <property type="entry name" value="Anoctamin"/>
    <property type="match status" value="1"/>
</dbReference>
<dbReference type="PANTHER" id="PTHR12308:SF84">
    <property type="entry name" value="ANOCTAMIN"/>
    <property type="match status" value="1"/>
</dbReference>